<evidence type="ECO:0000256" key="5">
    <source>
        <dbReference type="ARBA" id="ARBA00023136"/>
    </source>
</evidence>
<sequence length="163" mass="18326">MMNQTGKIGDSTIPEDPNSTAHKSDKNGRTVAHRQLQQQETHIIAVEMDAPLPSAHVPQSTPLTALKKRRAYVQCPHCLQFVYTKVSRGGGVLFFLCFIVSALAFVLFHMLYMIVFQIMFVFTLQDAIHTCPSCTKRIAKYARLRQVTSIARVITPIHEDAIL</sequence>
<keyword evidence="7" id="KW-1133">Transmembrane helix</keyword>
<accession>A0A8H4F1S8</accession>
<comment type="similarity">
    <text evidence="2">Belongs to the CDIP1/LITAF family.</text>
</comment>
<keyword evidence="4" id="KW-0862">Zinc</keyword>
<keyword evidence="7" id="KW-0812">Transmembrane</keyword>
<feature type="domain" description="LITAF" evidence="8">
    <location>
        <begin position="55"/>
        <end position="143"/>
    </location>
</feature>
<proteinExistence type="inferred from homology"/>
<dbReference type="InterPro" id="IPR006629">
    <property type="entry name" value="LITAF"/>
</dbReference>
<evidence type="ECO:0000256" key="3">
    <source>
        <dbReference type="ARBA" id="ARBA00022723"/>
    </source>
</evidence>
<organism evidence="9 10">
    <name type="scientific">Mucor circinelloides f. lusitanicus</name>
    <name type="common">Mucor racemosus var. lusitanicus</name>
    <dbReference type="NCBI Taxonomy" id="29924"/>
    <lineage>
        <taxon>Eukaryota</taxon>
        <taxon>Fungi</taxon>
        <taxon>Fungi incertae sedis</taxon>
        <taxon>Mucoromycota</taxon>
        <taxon>Mucoromycotina</taxon>
        <taxon>Mucoromycetes</taxon>
        <taxon>Mucorales</taxon>
        <taxon>Mucorineae</taxon>
        <taxon>Mucoraceae</taxon>
        <taxon>Mucor</taxon>
    </lineage>
</organism>
<dbReference type="PROSITE" id="PS51837">
    <property type="entry name" value="LITAF"/>
    <property type="match status" value="1"/>
</dbReference>
<dbReference type="EMBL" id="JAAECE010000004">
    <property type="protein sequence ID" value="KAF1802876.1"/>
    <property type="molecule type" value="Genomic_DNA"/>
</dbReference>
<comment type="caution">
    <text evidence="9">The sequence shown here is derived from an EMBL/GenBank/DDBJ whole genome shotgun (WGS) entry which is preliminary data.</text>
</comment>
<keyword evidence="3" id="KW-0479">Metal-binding</keyword>
<protein>
    <recommendedName>
        <fullName evidence="8">LITAF domain-containing protein</fullName>
    </recommendedName>
</protein>
<evidence type="ECO:0000256" key="4">
    <source>
        <dbReference type="ARBA" id="ARBA00022833"/>
    </source>
</evidence>
<keyword evidence="5 7" id="KW-0472">Membrane</keyword>
<dbReference type="Proteomes" id="UP000469890">
    <property type="component" value="Unassembled WGS sequence"/>
</dbReference>
<evidence type="ECO:0000313" key="9">
    <source>
        <dbReference type="EMBL" id="KAF1802876.1"/>
    </source>
</evidence>
<dbReference type="PANTHER" id="PTHR23292">
    <property type="entry name" value="LIPOPOLYSACCHARIDE-INDUCED TUMOR NECROSIS FACTOR-ALPHA FACTOR"/>
    <property type="match status" value="1"/>
</dbReference>
<evidence type="ECO:0000259" key="8">
    <source>
        <dbReference type="PROSITE" id="PS51837"/>
    </source>
</evidence>
<feature type="transmembrane region" description="Helical" evidence="7">
    <location>
        <begin position="92"/>
        <end position="122"/>
    </location>
</feature>
<comment type="subcellular location">
    <subcellularLocation>
        <location evidence="1">Membrane</location>
        <topology evidence="1">Peripheral membrane protein</topology>
    </subcellularLocation>
</comment>
<evidence type="ECO:0000256" key="6">
    <source>
        <dbReference type="SAM" id="MobiDB-lite"/>
    </source>
</evidence>
<dbReference type="Pfam" id="PF10601">
    <property type="entry name" value="zf-LITAF-like"/>
    <property type="match status" value="1"/>
</dbReference>
<evidence type="ECO:0000256" key="1">
    <source>
        <dbReference type="ARBA" id="ARBA00004170"/>
    </source>
</evidence>
<evidence type="ECO:0000256" key="7">
    <source>
        <dbReference type="SAM" id="Phobius"/>
    </source>
</evidence>
<evidence type="ECO:0000256" key="2">
    <source>
        <dbReference type="ARBA" id="ARBA00005975"/>
    </source>
</evidence>
<dbReference type="SMART" id="SM00714">
    <property type="entry name" value="LITAF"/>
    <property type="match status" value="1"/>
</dbReference>
<feature type="region of interest" description="Disordered" evidence="6">
    <location>
        <begin position="1"/>
        <end position="30"/>
    </location>
</feature>
<dbReference type="GO" id="GO:0008270">
    <property type="term" value="F:zinc ion binding"/>
    <property type="evidence" value="ECO:0007669"/>
    <property type="project" value="TreeGrafter"/>
</dbReference>
<dbReference type="InterPro" id="IPR037519">
    <property type="entry name" value="LITAF_fam"/>
</dbReference>
<name>A0A8H4F1S8_MUCCL</name>
<dbReference type="AlphaFoldDB" id="A0A8H4F1S8"/>
<evidence type="ECO:0000313" key="10">
    <source>
        <dbReference type="Proteomes" id="UP000469890"/>
    </source>
</evidence>
<reference evidence="9 10" key="1">
    <citation type="submission" date="2019-09" db="EMBL/GenBank/DDBJ databases">
        <authorList>
            <consortium name="DOE Joint Genome Institute"/>
            <person name="Mondo S.J."/>
            <person name="Navarro-Mendoza M.I."/>
            <person name="Perez-Arques C."/>
            <person name="Panchal S."/>
            <person name="Nicolas F.E."/>
            <person name="Ganguly P."/>
            <person name="Pangilinan J."/>
            <person name="Grigoriev I."/>
            <person name="Heitman J."/>
            <person name="Sanya K."/>
            <person name="Garre V."/>
        </authorList>
    </citation>
    <scope>NUCLEOTIDE SEQUENCE [LARGE SCALE GENOMIC DNA]</scope>
    <source>
        <strain evidence="9 10">MU402</strain>
    </source>
</reference>
<gene>
    <name evidence="9" type="ORF">FB192DRAFT_1114854</name>
</gene>
<dbReference type="PANTHER" id="PTHR23292:SF6">
    <property type="entry name" value="FI16602P1-RELATED"/>
    <property type="match status" value="1"/>
</dbReference>
<dbReference type="GO" id="GO:0016020">
    <property type="term" value="C:membrane"/>
    <property type="evidence" value="ECO:0007669"/>
    <property type="project" value="UniProtKB-SubCell"/>
</dbReference>